<feature type="compositionally biased region" description="Polar residues" evidence="1">
    <location>
        <begin position="209"/>
        <end position="223"/>
    </location>
</feature>
<dbReference type="Proteomes" id="UP000801428">
    <property type="component" value="Unassembled WGS sequence"/>
</dbReference>
<evidence type="ECO:0000256" key="1">
    <source>
        <dbReference type="SAM" id="MobiDB-lite"/>
    </source>
</evidence>
<proteinExistence type="predicted"/>
<feature type="region of interest" description="Disordered" evidence="1">
    <location>
        <begin position="27"/>
        <end position="57"/>
    </location>
</feature>
<feature type="compositionally biased region" description="Low complexity" evidence="1">
    <location>
        <begin position="27"/>
        <end position="37"/>
    </location>
</feature>
<sequence>MPYRRRLDQGPEPSAADIYPDDALWAAQQPQAASSDQYNAAQPAEQVEVPTSTTPQLSFEEMRAKLDAINAGNPPIIRWPAKERKEPTGTPGGCIILPGLGVRSLDGRPLPGPVLAGNTSTASQRAPPRGQPPKPDPSSHDASTSISLASLRSLNADNPPQPIQRRSKAEVDAIFKSAKPGERLHLFGPKQSGPPRAPGSRFGIDWSTLPRSTKTAPETAPTSSDERALSPAQQDGSRYGIQTGIGHGADWKGMQAPNGSRDPFASDKKTFAPDKNAFYSADEKYSSASKKQSAADKKQSSPDKKPSFPDEKSSSPGKKQFSPGKKQ</sequence>
<comment type="caution">
    <text evidence="2">The sequence shown here is derived from an EMBL/GenBank/DDBJ whole genome shotgun (WGS) entry which is preliminary data.</text>
</comment>
<organism evidence="2 3">
    <name type="scientific">Curvularia kusanoi</name>
    <name type="common">Cochliobolus kusanoi</name>
    <dbReference type="NCBI Taxonomy" id="90978"/>
    <lineage>
        <taxon>Eukaryota</taxon>
        <taxon>Fungi</taxon>
        <taxon>Dikarya</taxon>
        <taxon>Ascomycota</taxon>
        <taxon>Pezizomycotina</taxon>
        <taxon>Dothideomycetes</taxon>
        <taxon>Pleosporomycetidae</taxon>
        <taxon>Pleosporales</taxon>
        <taxon>Pleosporineae</taxon>
        <taxon>Pleosporaceae</taxon>
        <taxon>Curvularia</taxon>
    </lineage>
</organism>
<evidence type="ECO:0000313" key="3">
    <source>
        <dbReference type="Proteomes" id="UP000801428"/>
    </source>
</evidence>
<name>A0A9P4TLD3_CURKU</name>
<keyword evidence="3" id="KW-1185">Reference proteome</keyword>
<reference evidence="2" key="1">
    <citation type="submission" date="2019-04" db="EMBL/GenBank/DDBJ databases">
        <title>Sequencing of skin fungus with MAO and IRED activity.</title>
        <authorList>
            <person name="Marsaioli A.J."/>
            <person name="Bonatto J.M.C."/>
            <person name="Reis Junior O."/>
        </authorList>
    </citation>
    <scope>NUCLEOTIDE SEQUENCE</scope>
    <source>
        <strain evidence="2">30M1</strain>
    </source>
</reference>
<dbReference type="OrthoDB" id="3673077at2759"/>
<feature type="compositionally biased region" description="Basic and acidic residues" evidence="1">
    <location>
        <begin position="293"/>
        <end position="313"/>
    </location>
</feature>
<feature type="compositionally biased region" description="Basic and acidic residues" evidence="1">
    <location>
        <begin position="167"/>
        <end position="185"/>
    </location>
</feature>
<accession>A0A9P4TLD3</accession>
<protein>
    <submittedName>
        <fullName evidence="2">Uncharacterized protein</fullName>
    </submittedName>
</protein>
<feature type="compositionally biased region" description="Polar residues" evidence="1">
    <location>
        <begin position="140"/>
        <end position="158"/>
    </location>
</feature>
<gene>
    <name evidence="2" type="ORF">E8E13_010020</name>
</gene>
<dbReference type="EMBL" id="SWKU01000002">
    <property type="protein sequence ID" value="KAF3009792.1"/>
    <property type="molecule type" value="Genomic_DNA"/>
</dbReference>
<evidence type="ECO:0000313" key="2">
    <source>
        <dbReference type="EMBL" id="KAF3009792.1"/>
    </source>
</evidence>
<dbReference type="AlphaFoldDB" id="A0A9P4TLD3"/>
<feature type="region of interest" description="Disordered" evidence="1">
    <location>
        <begin position="72"/>
        <end position="327"/>
    </location>
</feature>